<name>A0A0F9JVE2_9ZZZZ</name>
<comment type="caution">
    <text evidence="1">The sequence shown here is derived from an EMBL/GenBank/DDBJ whole genome shotgun (WGS) entry which is preliminary data.</text>
</comment>
<protein>
    <submittedName>
        <fullName evidence="1">Uncharacterized protein</fullName>
    </submittedName>
</protein>
<dbReference type="AlphaFoldDB" id="A0A0F9JVE2"/>
<dbReference type="EMBL" id="LAZR01016817">
    <property type="protein sequence ID" value="KKM02883.1"/>
    <property type="molecule type" value="Genomic_DNA"/>
</dbReference>
<reference evidence="1" key="1">
    <citation type="journal article" date="2015" name="Nature">
        <title>Complex archaea that bridge the gap between prokaryotes and eukaryotes.</title>
        <authorList>
            <person name="Spang A."/>
            <person name="Saw J.H."/>
            <person name="Jorgensen S.L."/>
            <person name="Zaremba-Niedzwiedzka K."/>
            <person name="Martijn J."/>
            <person name="Lind A.E."/>
            <person name="van Eijk R."/>
            <person name="Schleper C."/>
            <person name="Guy L."/>
            <person name="Ettema T.J."/>
        </authorList>
    </citation>
    <scope>NUCLEOTIDE SEQUENCE</scope>
</reference>
<gene>
    <name evidence="1" type="ORF">LCGC14_1779970</name>
</gene>
<evidence type="ECO:0000313" key="1">
    <source>
        <dbReference type="EMBL" id="KKM02883.1"/>
    </source>
</evidence>
<accession>A0A0F9JVE2</accession>
<sequence length="169" mass="19588">MKFVRENGVNMITQENGEDLREVVDGLLKIKIKSQMITVYNLRWESREVVEIIKEVAEELIDIDQHDIEFKDCQKALRHLLDRAIDGKFISNEILKIIYFVFEFSLTSIIIDEEPVLEMVYDDNRLSSLAFGISTIAEGVLDGTEMVLNNYDESEDDEGEEKELEHTNL</sequence>
<organism evidence="1">
    <name type="scientific">marine sediment metagenome</name>
    <dbReference type="NCBI Taxonomy" id="412755"/>
    <lineage>
        <taxon>unclassified sequences</taxon>
        <taxon>metagenomes</taxon>
        <taxon>ecological metagenomes</taxon>
    </lineage>
</organism>
<proteinExistence type="predicted"/>